<evidence type="ECO:0008006" key="4">
    <source>
        <dbReference type="Google" id="ProtNLM"/>
    </source>
</evidence>
<feature type="region of interest" description="Disordered" evidence="1">
    <location>
        <begin position="28"/>
        <end position="47"/>
    </location>
</feature>
<organism evidence="2 3">
    <name type="scientific">Halobiforma nitratireducens JCM 10879</name>
    <dbReference type="NCBI Taxonomy" id="1227454"/>
    <lineage>
        <taxon>Archaea</taxon>
        <taxon>Methanobacteriati</taxon>
        <taxon>Methanobacteriota</taxon>
        <taxon>Stenosarchaea group</taxon>
        <taxon>Halobacteria</taxon>
        <taxon>Halobacteriales</taxon>
        <taxon>Natrialbaceae</taxon>
        <taxon>Halobiforma</taxon>
    </lineage>
</organism>
<dbReference type="eggNOG" id="arCOG02079">
    <property type="taxonomic scope" value="Archaea"/>
</dbReference>
<dbReference type="RefSeq" id="WP_006673736.1">
    <property type="nucleotide sequence ID" value="NZ_AOMA01000142.1"/>
</dbReference>
<evidence type="ECO:0000313" key="3">
    <source>
        <dbReference type="Proteomes" id="UP000011607"/>
    </source>
</evidence>
<sequence length="456" mass="48966">MEPSRRRVLCGLSSVSGGAVLVGGRWGREQSRTATTGDAFDPIEPDGSTPDFAVSIVETSSPVGAGDRLRVVAEITNRGATGGRTRVEFLVGHDGERVGRREMPVEAGESRTARFDFYTYPVPSDDEFPVGVAIEGDAARTTASVVGASELPTARPGPELSIREGTELLFEAGALEPGERQTTVWWVDGERVSGPVGGPWVSTYYAAFDAHYHRETFAEPGSHEVAAAVVPEDGTDETYAARWQVEVSDDGLGSPTVDPLRPAEDRIVVTQGEAVEFELEATHEGGDLDRVVWWLTQADTILGVTELEGETATARFSTDSFCHTCRVYPWVICEDGTVASTESAWIVDEIGDGDEQPGGPMTISIRTTNSPVPAGETLEVIVDLENGGTTYREDVLELIVGDDPELVDTQPVSLEGGETGAATLEFETYPVRREQRFPVRVVGSDDEAETTVEVVA</sequence>
<dbReference type="STRING" id="1227454.C446_14189"/>
<reference evidence="2 3" key="1">
    <citation type="journal article" date="2014" name="PLoS Genet.">
        <title>Phylogenetically driven sequencing of extremely halophilic archaea reveals strategies for static and dynamic osmo-response.</title>
        <authorList>
            <person name="Becker E.A."/>
            <person name="Seitzer P.M."/>
            <person name="Tritt A."/>
            <person name="Larsen D."/>
            <person name="Krusor M."/>
            <person name="Yao A.I."/>
            <person name="Wu D."/>
            <person name="Madern D."/>
            <person name="Eisen J.A."/>
            <person name="Darling A.E."/>
            <person name="Facciotti M.T."/>
        </authorList>
    </citation>
    <scope>NUCLEOTIDE SEQUENCE [LARGE SCALE GENOMIC DNA]</scope>
    <source>
        <strain evidence="2 3">JCM 10879</strain>
    </source>
</reference>
<accession>M0LIN1</accession>
<evidence type="ECO:0000313" key="2">
    <source>
        <dbReference type="EMBL" id="EMA33386.1"/>
    </source>
</evidence>
<gene>
    <name evidence="2" type="ORF">C446_14189</name>
</gene>
<evidence type="ECO:0000256" key="1">
    <source>
        <dbReference type="SAM" id="MobiDB-lite"/>
    </source>
</evidence>
<protein>
    <recommendedName>
        <fullName evidence="4">CARDB domain-containing protein</fullName>
    </recommendedName>
</protein>
<dbReference type="InterPro" id="IPR013783">
    <property type="entry name" value="Ig-like_fold"/>
</dbReference>
<dbReference type="AlphaFoldDB" id="M0LIN1"/>
<dbReference type="Proteomes" id="UP000011607">
    <property type="component" value="Unassembled WGS sequence"/>
</dbReference>
<proteinExistence type="predicted"/>
<dbReference type="EMBL" id="AOMA01000142">
    <property type="protein sequence ID" value="EMA33386.1"/>
    <property type="molecule type" value="Genomic_DNA"/>
</dbReference>
<dbReference type="Gene3D" id="2.60.40.10">
    <property type="entry name" value="Immunoglobulins"/>
    <property type="match status" value="1"/>
</dbReference>
<dbReference type="OrthoDB" id="205968at2157"/>
<keyword evidence="3" id="KW-1185">Reference proteome</keyword>
<name>M0LIN1_9EURY</name>
<comment type="caution">
    <text evidence="2">The sequence shown here is derived from an EMBL/GenBank/DDBJ whole genome shotgun (WGS) entry which is preliminary data.</text>
</comment>